<dbReference type="Proteomes" id="UP000318667">
    <property type="component" value="Unassembled WGS sequence"/>
</dbReference>
<evidence type="ECO:0000313" key="2">
    <source>
        <dbReference type="Proteomes" id="UP000318667"/>
    </source>
</evidence>
<comment type="caution">
    <text evidence="1">The sequence shown here is derived from an EMBL/GenBank/DDBJ whole genome shotgun (WGS) entry which is preliminary data.</text>
</comment>
<evidence type="ECO:0008006" key="3">
    <source>
        <dbReference type="Google" id="ProtNLM"/>
    </source>
</evidence>
<keyword evidence="2" id="KW-1185">Reference proteome</keyword>
<sequence>MINVKIDEGEVRKLFIEELKSHVSKVDAELVFWDTKELEKRTCMCMNTIQKEFFYDPRFPKRKVGNKWYYPAQKTKEFLLNWIDETK</sequence>
<dbReference type="EMBL" id="VLKI01000003">
    <property type="protein sequence ID" value="TWH88911.1"/>
    <property type="molecule type" value="Genomic_DNA"/>
</dbReference>
<gene>
    <name evidence="1" type="ORF">IQ19_01331</name>
</gene>
<organism evidence="1 2">
    <name type="scientific">Cytobacillus oceanisediminis</name>
    <dbReference type="NCBI Taxonomy" id="665099"/>
    <lineage>
        <taxon>Bacteria</taxon>
        <taxon>Bacillati</taxon>
        <taxon>Bacillota</taxon>
        <taxon>Bacilli</taxon>
        <taxon>Bacillales</taxon>
        <taxon>Bacillaceae</taxon>
        <taxon>Cytobacillus</taxon>
    </lineage>
</organism>
<accession>A0A562K0F6</accession>
<dbReference type="RefSeq" id="WP_144541955.1">
    <property type="nucleotide sequence ID" value="NZ_CBCSDC010000027.1"/>
</dbReference>
<evidence type="ECO:0000313" key="1">
    <source>
        <dbReference type="EMBL" id="TWH88911.1"/>
    </source>
</evidence>
<dbReference type="OrthoDB" id="2167122at2"/>
<name>A0A562K0F6_9BACI</name>
<dbReference type="AlphaFoldDB" id="A0A562K0F6"/>
<dbReference type="GeneID" id="65402569"/>
<proteinExistence type="predicted"/>
<reference evidence="1 2" key="1">
    <citation type="journal article" date="2015" name="Stand. Genomic Sci.">
        <title>Genomic Encyclopedia of Bacterial and Archaeal Type Strains, Phase III: the genomes of soil and plant-associated and newly described type strains.</title>
        <authorList>
            <person name="Whitman W.B."/>
            <person name="Woyke T."/>
            <person name="Klenk H.P."/>
            <person name="Zhou Y."/>
            <person name="Lilburn T.G."/>
            <person name="Beck B.J."/>
            <person name="De Vos P."/>
            <person name="Vandamme P."/>
            <person name="Eisen J.A."/>
            <person name="Garrity G."/>
            <person name="Hugenholtz P."/>
            <person name="Kyrpides N.C."/>
        </authorList>
    </citation>
    <scope>NUCLEOTIDE SEQUENCE [LARGE SCALE GENOMIC DNA]</scope>
    <source>
        <strain evidence="1 2">CGMCC 1.10115</strain>
    </source>
</reference>
<protein>
    <recommendedName>
        <fullName evidence="3">Group-specific protein</fullName>
    </recommendedName>
</protein>